<dbReference type="Gene3D" id="3.40.190.150">
    <property type="entry name" value="Bordetella uptake gene, domain 1"/>
    <property type="match status" value="1"/>
</dbReference>
<keyword evidence="2" id="KW-0732">Signal</keyword>
<evidence type="ECO:0000256" key="1">
    <source>
        <dbReference type="ARBA" id="ARBA00006987"/>
    </source>
</evidence>
<evidence type="ECO:0000313" key="4">
    <source>
        <dbReference type="Proteomes" id="UP000245048"/>
    </source>
</evidence>
<dbReference type="InterPro" id="IPR005064">
    <property type="entry name" value="BUG"/>
</dbReference>
<dbReference type="AlphaFoldDB" id="A0A2U1UY16"/>
<dbReference type="PIRSF" id="PIRSF017082">
    <property type="entry name" value="YflP"/>
    <property type="match status" value="1"/>
</dbReference>
<dbReference type="OrthoDB" id="9780943at2"/>
<dbReference type="PANTHER" id="PTHR42928:SF5">
    <property type="entry name" value="BLR1237 PROTEIN"/>
    <property type="match status" value="1"/>
</dbReference>
<dbReference type="PANTHER" id="PTHR42928">
    <property type="entry name" value="TRICARBOXYLATE-BINDING PROTEIN"/>
    <property type="match status" value="1"/>
</dbReference>
<dbReference type="CDD" id="cd07012">
    <property type="entry name" value="PBP2_Bug_TTT"/>
    <property type="match status" value="1"/>
</dbReference>
<reference evidence="4" key="1">
    <citation type="submission" date="2017-10" db="EMBL/GenBank/DDBJ databases">
        <authorList>
            <person name="Toshchakov S.V."/>
            <person name="Goeva M.A."/>
        </authorList>
    </citation>
    <scope>NUCLEOTIDE SEQUENCE [LARGE SCALE GENOMIC DNA]</scope>
    <source>
        <strain evidence="4">JR1/69-1-13</strain>
    </source>
</reference>
<dbReference type="Pfam" id="PF03401">
    <property type="entry name" value="TctC"/>
    <property type="match status" value="1"/>
</dbReference>
<keyword evidence="4" id="KW-1185">Reference proteome</keyword>
<dbReference type="Gene3D" id="3.40.190.10">
    <property type="entry name" value="Periplasmic binding protein-like II"/>
    <property type="match status" value="1"/>
</dbReference>
<feature type="chain" id="PRO_5015494662" description="Tripartite tricarboxylate transporter substrate binding protein" evidence="2">
    <location>
        <begin position="25"/>
        <end position="333"/>
    </location>
</feature>
<evidence type="ECO:0008006" key="5">
    <source>
        <dbReference type="Google" id="ProtNLM"/>
    </source>
</evidence>
<accession>A0A2U1UY16</accession>
<comment type="similarity">
    <text evidence="1">Belongs to the UPF0065 (bug) family.</text>
</comment>
<feature type="signal peptide" evidence="2">
    <location>
        <begin position="1"/>
        <end position="24"/>
    </location>
</feature>
<name>A0A2U1UY16_9PROT</name>
<comment type="caution">
    <text evidence="3">The sequence shown here is derived from an EMBL/GenBank/DDBJ whole genome shotgun (WGS) entry which is preliminary data.</text>
</comment>
<protein>
    <recommendedName>
        <fullName evidence="5">Tripartite tricarboxylate transporter substrate binding protein</fullName>
    </recommendedName>
</protein>
<dbReference type="EMBL" id="PDOA01000035">
    <property type="protein sequence ID" value="PWC26501.1"/>
    <property type="molecule type" value="Genomic_DNA"/>
</dbReference>
<sequence length="333" mass="36145">MRRLGENRMINRRTLMLATASALAAPRIARADAVSSYPDRPIKIVVPAPPGGQSDITIRLVVDGIRESFRQPFVIENRGGASGAIGIDYAAKQPADGYTLLVSVAGGLVVNPLFDSRVPFNALRDFAPITQFGLSTNCLFVRSGLPVKSLQDLVQYAKARPGELTYASIGNGTISHIYTELFAKTVGIDLLHVPFKGGSAAVQELIAGRVDMMIIDFTTGDQPMREGLLRGLAVTGTKRWPLSAEIPTFQEQQVPLTLIGWNGLFAPRGTPQPILKRLSEAANKMVQDPENLDRLLKIGLIPSGTTPEEFEAIIRSDTEQWREAVKMSGAKPE</sequence>
<evidence type="ECO:0000256" key="2">
    <source>
        <dbReference type="SAM" id="SignalP"/>
    </source>
</evidence>
<dbReference type="SUPFAM" id="SSF53850">
    <property type="entry name" value="Periplasmic binding protein-like II"/>
    <property type="match status" value="1"/>
</dbReference>
<gene>
    <name evidence="3" type="ORF">CR165_22910</name>
</gene>
<evidence type="ECO:0000313" key="3">
    <source>
        <dbReference type="EMBL" id="PWC26501.1"/>
    </source>
</evidence>
<dbReference type="Proteomes" id="UP000245048">
    <property type="component" value="Unassembled WGS sequence"/>
</dbReference>
<proteinExistence type="inferred from homology"/>
<organism evidence="3 4">
    <name type="scientific">Teichococcus aestuarii</name>
    <dbReference type="NCBI Taxonomy" id="568898"/>
    <lineage>
        <taxon>Bacteria</taxon>
        <taxon>Pseudomonadati</taxon>
        <taxon>Pseudomonadota</taxon>
        <taxon>Alphaproteobacteria</taxon>
        <taxon>Acetobacterales</taxon>
        <taxon>Roseomonadaceae</taxon>
        <taxon>Roseomonas</taxon>
    </lineage>
</organism>
<dbReference type="InterPro" id="IPR042100">
    <property type="entry name" value="Bug_dom1"/>
</dbReference>